<feature type="transmembrane region" description="Helical" evidence="1">
    <location>
        <begin position="131"/>
        <end position="151"/>
    </location>
</feature>
<reference evidence="2 3" key="1">
    <citation type="submission" date="2018-08" db="EMBL/GenBank/DDBJ databases">
        <authorList>
            <person name="Khan S.A."/>
        </authorList>
    </citation>
    <scope>NUCLEOTIDE SEQUENCE [LARGE SCALE GENOMIC DNA]</scope>
    <source>
        <strain evidence="2 3">GTF-13</strain>
    </source>
</reference>
<gene>
    <name evidence="2" type="ORF">D0544_12050</name>
</gene>
<keyword evidence="1" id="KW-0472">Membrane</keyword>
<reference evidence="2 3" key="2">
    <citation type="submission" date="2018-12" db="EMBL/GenBank/DDBJ databases">
        <title>Simiduia agarivorans gen. nov., sp. nov., a marine, agarolytic bacterium isolated from shallow coastal water from Keelung, Taiwan.</title>
        <authorList>
            <person name="Shieh W.Y."/>
        </authorList>
    </citation>
    <scope>NUCLEOTIDE SEQUENCE [LARGE SCALE GENOMIC DNA]</scope>
    <source>
        <strain evidence="2 3">GTF-13</strain>
    </source>
</reference>
<dbReference type="Proteomes" id="UP000280792">
    <property type="component" value="Unassembled WGS sequence"/>
</dbReference>
<accession>A0A3P3VIM4</accession>
<comment type="caution">
    <text evidence="2">The sequence shown here is derived from an EMBL/GenBank/DDBJ whole genome shotgun (WGS) entry which is preliminary data.</text>
</comment>
<keyword evidence="1" id="KW-0812">Transmembrane</keyword>
<dbReference type="AlphaFoldDB" id="A0A3P3VIM4"/>
<name>A0A3P3VIM4_9GAMM</name>
<keyword evidence="1" id="KW-1133">Transmembrane helix</keyword>
<evidence type="ECO:0000313" key="3">
    <source>
        <dbReference type="Proteomes" id="UP000280792"/>
    </source>
</evidence>
<dbReference type="EMBL" id="QWEZ01000002">
    <property type="protein sequence ID" value="RRJ82591.1"/>
    <property type="molecule type" value="Genomic_DNA"/>
</dbReference>
<evidence type="ECO:0000313" key="2">
    <source>
        <dbReference type="EMBL" id="RRJ82591.1"/>
    </source>
</evidence>
<organism evidence="2 3">
    <name type="scientific">Aestuariirhabdus litorea</name>
    <dbReference type="NCBI Taxonomy" id="2528527"/>
    <lineage>
        <taxon>Bacteria</taxon>
        <taxon>Pseudomonadati</taxon>
        <taxon>Pseudomonadota</taxon>
        <taxon>Gammaproteobacteria</taxon>
        <taxon>Oceanospirillales</taxon>
        <taxon>Aestuariirhabdaceae</taxon>
        <taxon>Aestuariirhabdus</taxon>
    </lineage>
</organism>
<dbReference type="RefSeq" id="WP_125016467.1">
    <property type="nucleotide sequence ID" value="NZ_QWEZ01000002.1"/>
</dbReference>
<proteinExistence type="predicted"/>
<protein>
    <submittedName>
        <fullName evidence="2">Uncharacterized protein</fullName>
    </submittedName>
</protein>
<keyword evidence="3" id="KW-1185">Reference proteome</keyword>
<sequence length="156" mass="17360">MSLYDESEKALSDINKILENLKESKTKIHESADGLTEALNAFVKLNGPLYEIVDKNLELDKIVKSSYDGTKEQMASLKGALQRDLERSVDLFTKSTESFNANLSSISSQIEEKSELIKESIDRSDAKLTKLIVAVLIILAVSLSLSGYMFFDMTSK</sequence>
<evidence type="ECO:0000256" key="1">
    <source>
        <dbReference type="SAM" id="Phobius"/>
    </source>
</evidence>